<name>A0AAW2KY69_SESRA</name>
<reference evidence="3" key="1">
    <citation type="submission" date="2020-06" db="EMBL/GenBank/DDBJ databases">
        <authorList>
            <person name="Li T."/>
            <person name="Hu X."/>
            <person name="Zhang T."/>
            <person name="Song X."/>
            <person name="Zhang H."/>
            <person name="Dai N."/>
            <person name="Sheng W."/>
            <person name="Hou X."/>
            <person name="Wei L."/>
        </authorList>
    </citation>
    <scope>NUCLEOTIDE SEQUENCE</scope>
    <source>
        <strain evidence="3">G02</strain>
        <tissue evidence="3">Leaf</tissue>
    </source>
</reference>
<gene>
    <name evidence="3" type="ORF">Sradi_5590500</name>
</gene>
<evidence type="ECO:0000313" key="3">
    <source>
        <dbReference type="EMBL" id="KAL0311912.1"/>
    </source>
</evidence>
<accession>A0AAW2KY69</accession>
<feature type="domain" description="DUF8003" evidence="2">
    <location>
        <begin position="77"/>
        <end position="109"/>
    </location>
</feature>
<dbReference type="EMBL" id="JACGWJ010000026">
    <property type="protein sequence ID" value="KAL0311912.1"/>
    <property type="molecule type" value="Genomic_DNA"/>
</dbReference>
<comment type="caution">
    <text evidence="3">The sequence shown here is derived from an EMBL/GenBank/DDBJ whole genome shotgun (WGS) entry which is preliminary data.</text>
</comment>
<feature type="transmembrane region" description="Helical" evidence="1">
    <location>
        <begin position="123"/>
        <end position="143"/>
    </location>
</feature>
<keyword evidence="1" id="KW-0472">Membrane</keyword>
<dbReference type="PANTHER" id="PTHR31513:SF1">
    <property type="entry name" value="EPHRIN TYPE-B RECEPTOR"/>
    <property type="match status" value="1"/>
</dbReference>
<dbReference type="InterPro" id="IPR058316">
    <property type="entry name" value="DUF8003"/>
</dbReference>
<sequence>MEQSVEKLAQRGFMEYFVRNVRLALIRMSLGLIDPSVFPVQEMNFPTVLFMYMSEIVASNYNICSVDITSSRFLLCCLKSNSMHVNGGITETPCPYKCVSERYHMPHCYTALEELIYTFGGPWLFGLLLLGLLVLLALVLSVARMKFIGVDELPGPAPTQQGSQIDHSFPFLESLNEVLETNRVEESQSHVHRMYFMGPNTFSEPWHLPHTPPEQVKEIVYEGAFNAFVDEINALAAYHWWEGSVHSILCILAYPFAWSWQQWRRRMKLQKIREFVRSEYDHSCLRSCRSRALYEGLKVAATPDLMLAYVDFFLGVMKREMIFLLVSIKEVYLVNLFFQSVPPTTWYRFVAGLNAQLRLVRRGCLRSKFRPVIQWLETFANPALSAYRVHVDLAWFQATTDGYCHYGLLIYAVEEEIGRVSSACLDGETGIQQRSSSALGVYLKDEPSNKIYLGQTQRSTDGNSRRKIDGGILDINSLKVLEEKRDLFFILSFLIHNTKPVGHQVSLSFWLSIHPSPPFLLAIPHSPNSQLNPCTRQKKNN</sequence>
<protein>
    <recommendedName>
        <fullName evidence="2">DUF8003 domain-containing protein</fullName>
    </recommendedName>
</protein>
<organism evidence="3">
    <name type="scientific">Sesamum radiatum</name>
    <name type="common">Black benniseed</name>
    <dbReference type="NCBI Taxonomy" id="300843"/>
    <lineage>
        <taxon>Eukaryota</taxon>
        <taxon>Viridiplantae</taxon>
        <taxon>Streptophyta</taxon>
        <taxon>Embryophyta</taxon>
        <taxon>Tracheophyta</taxon>
        <taxon>Spermatophyta</taxon>
        <taxon>Magnoliopsida</taxon>
        <taxon>eudicotyledons</taxon>
        <taxon>Gunneridae</taxon>
        <taxon>Pentapetalae</taxon>
        <taxon>asterids</taxon>
        <taxon>lamiids</taxon>
        <taxon>Lamiales</taxon>
        <taxon>Pedaliaceae</taxon>
        <taxon>Sesamum</taxon>
    </lineage>
</organism>
<evidence type="ECO:0000259" key="2">
    <source>
        <dbReference type="Pfam" id="PF26010"/>
    </source>
</evidence>
<keyword evidence="1" id="KW-1133">Transmembrane helix</keyword>
<dbReference type="AlphaFoldDB" id="A0AAW2KY69"/>
<dbReference type="PANTHER" id="PTHR31513">
    <property type="entry name" value="EPHRIN TYPE-B RECEPTOR"/>
    <property type="match status" value="1"/>
</dbReference>
<evidence type="ECO:0000256" key="1">
    <source>
        <dbReference type="SAM" id="Phobius"/>
    </source>
</evidence>
<dbReference type="Pfam" id="PF26010">
    <property type="entry name" value="DUF8003"/>
    <property type="match status" value="1"/>
</dbReference>
<reference evidence="3" key="2">
    <citation type="journal article" date="2024" name="Plant">
        <title>Genomic evolution and insights into agronomic trait innovations of Sesamum species.</title>
        <authorList>
            <person name="Miao H."/>
            <person name="Wang L."/>
            <person name="Qu L."/>
            <person name="Liu H."/>
            <person name="Sun Y."/>
            <person name="Le M."/>
            <person name="Wang Q."/>
            <person name="Wei S."/>
            <person name="Zheng Y."/>
            <person name="Lin W."/>
            <person name="Duan Y."/>
            <person name="Cao H."/>
            <person name="Xiong S."/>
            <person name="Wang X."/>
            <person name="Wei L."/>
            <person name="Li C."/>
            <person name="Ma Q."/>
            <person name="Ju M."/>
            <person name="Zhao R."/>
            <person name="Li G."/>
            <person name="Mu C."/>
            <person name="Tian Q."/>
            <person name="Mei H."/>
            <person name="Zhang T."/>
            <person name="Gao T."/>
            <person name="Zhang H."/>
        </authorList>
    </citation>
    <scope>NUCLEOTIDE SEQUENCE</scope>
    <source>
        <strain evidence="3">G02</strain>
    </source>
</reference>
<proteinExistence type="predicted"/>
<keyword evidence="1" id="KW-0812">Transmembrane</keyword>